<keyword evidence="1" id="KW-1133">Transmembrane helix</keyword>
<evidence type="ECO:0000313" key="3">
    <source>
        <dbReference type="Proteomes" id="UP000318815"/>
    </source>
</evidence>
<keyword evidence="3" id="KW-1185">Reference proteome</keyword>
<organism evidence="2 3">
    <name type="scientific">Chitinophaga pinensis</name>
    <dbReference type="NCBI Taxonomy" id="79329"/>
    <lineage>
        <taxon>Bacteria</taxon>
        <taxon>Pseudomonadati</taxon>
        <taxon>Bacteroidota</taxon>
        <taxon>Chitinophagia</taxon>
        <taxon>Chitinophagales</taxon>
        <taxon>Chitinophagaceae</taxon>
        <taxon>Chitinophaga</taxon>
    </lineage>
</organism>
<dbReference type="EMBL" id="VOHS01000036">
    <property type="protein sequence ID" value="TWV96190.1"/>
    <property type="molecule type" value="Genomic_DNA"/>
</dbReference>
<proteinExistence type="predicted"/>
<feature type="transmembrane region" description="Helical" evidence="1">
    <location>
        <begin position="6"/>
        <end position="23"/>
    </location>
</feature>
<sequence length="117" mass="12973">MFIRIFNTVLVLFIVCMGLKQGWAMLSGKPEMAQLLGRFQFSRTAILIMGLVTLLSVVLILFPGTFMAGNFLMAASILLIMCYELSLKDIKGAAIELPFLLMNLVAIFLQHPFAKAT</sequence>
<protein>
    <recommendedName>
        <fullName evidence="4">DoxX family protein</fullName>
    </recommendedName>
</protein>
<feature type="transmembrane region" description="Helical" evidence="1">
    <location>
        <begin position="97"/>
        <end position="114"/>
    </location>
</feature>
<gene>
    <name evidence="2" type="ORF">FEF09_23670</name>
</gene>
<keyword evidence="1" id="KW-0472">Membrane</keyword>
<feature type="transmembrane region" description="Helical" evidence="1">
    <location>
        <begin position="44"/>
        <end position="62"/>
    </location>
</feature>
<reference evidence="2 3" key="1">
    <citation type="submission" date="2019-08" db="EMBL/GenBank/DDBJ databases">
        <title>Whole genome sequencing of chitin degrading bacteria Chitinophaga pinensis YS16.</title>
        <authorList>
            <person name="Singh R.P."/>
            <person name="Manchanda G."/>
            <person name="Maurya I.K."/>
            <person name="Joshi N.K."/>
            <person name="Srivastava A.K."/>
        </authorList>
    </citation>
    <scope>NUCLEOTIDE SEQUENCE [LARGE SCALE GENOMIC DNA]</scope>
    <source>
        <strain evidence="2 3">YS-16</strain>
    </source>
</reference>
<evidence type="ECO:0000256" key="1">
    <source>
        <dbReference type="SAM" id="Phobius"/>
    </source>
</evidence>
<feature type="transmembrane region" description="Helical" evidence="1">
    <location>
        <begin position="68"/>
        <end position="85"/>
    </location>
</feature>
<evidence type="ECO:0008006" key="4">
    <source>
        <dbReference type="Google" id="ProtNLM"/>
    </source>
</evidence>
<keyword evidence="1" id="KW-0812">Transmembrane</keyword>
<accession>A0A5C6LND3</accession>
<dbReference type="AlphaFoldDB" id="A0A5C6LND3"/>
<comment type="caution">
    <text evidence="2">The sequence shown here is derived from an EMBL/GenBank/DDBJ whole genome shotgun (WGS) entry which is preliminary data.</text>
</comment>
<dbReference type="RefSeq" id="WP_146307397.1">
    <property type="nucleotide sequence ID" value="NZ_VOHS01000036.1"/>
</dbReference>
<dbReference type="Proteomes" id="UP000318815">
    <property type="component" value="Unassembled WGS sequence"/>
</dbReference>
<dbReference type="OrthoDB" id="826196at2"/>
<evidence type="ECO:0000313" key="2">
    <source>
        <dbReference type="EMBL" id="TWV96190.1"/>
    </source>
</evidence>
<name>A0A5C6LND3_9BACT</name>